<dbReference type="PANTHER" id="PTHR43335">
    <property type="entry name" value="ABC TRANSPORTER, ATP-BINDING PROTEIN"/>
    <property type="match status" value="1"/>
</dbReference>
<dbReference type="PANTHER" id="PTHR43335:SF8">
    <property type="entry name" value="ABC TRANSPORTER, ATP-BINDING PROTEIN"/>
    <property type="match status" value="1"/>
</dbReference>
<dbReference type="GO" id="GO:0016887">
    <property type="term" value="F:ATP hydrolysis activity"/>
    <property type="evidence" value="ECO:0007669"/>
    <property type="project" value="InterPro"/>
</dbReference>
<dbReference type="EMBL" id="QGDL01000002">
    <property type="protein sequence ID" value="PWJ31364.1"/>
    <property type="molecule type" value="Genomic_DNA"/>
</dbReference>
<dbReference type="PROSITE" id="PS00211">
    <property type="entry name" value="ABC_TRANSPORTER_1"/>
    <property type="match status" value="1"/>
</dbReference>
<evidence type="ECO:0000313" key="6">
    <source>
        <dbReference type="EMBL" id="PWJ31364.1"/>
    </source>
</evidence>
<dbReference type="SMART" id="SM00382">
    <property type="entry name" value="AAA"/>
    <property type="match status" value="1"/>
</dbReference>
<proteinExistence type="inferred from homology"/>
<keyword evidence="7" id="KW-1185">Reference proteome</keyword>
<dbReference type="AlphaFoldDB" id="A0A2Y9B9M1"/>
<sequence>MIEVKRITKQYGNTTVLEECSLTVEKGEIYALVGVNGAGKTTLQKLAAGFLEPTSGRVYVHGMPAWENKEEIQRYLGSLIEVPVFYEHLTAEENLNLHLEYMGVQADVGKILGTVGLEGIGSKPVSAFSLGMRQRLAIARALLHRPEILILDEPFNGLDPVAADEMKRVLMKSAGDGMTILISSHILGDIAQMADTVGIIAGGKIQKEFSMKEYREKEAGEFEREVLQIMKGGTI</sequence>
<dbReference type="RefSeq" id="WP_109730077.1">
    <property type="nucleotide sequence ID" value="NZ_BAAACK010000006.1"/>
</dbReference>
<evidence type="ECO:0000256" key="4">
    <source>
        <dbReference type="ARBA" id="ARBA00022840"/>
    </source>
</evidence>
<dbReference type="InterPro" id="IPR027417">
    <property type="entry name" value="P-loop_NTPase"/>
</dbReference>
<dbReference type="Pfam" id="PF00005">
    <property type="entry name" value="ABC_tran"/>
    <property type="match status" value="1"/>
</dbReference>
<dbReference type="OrthoDB" id="9809205at2"/>
<keyword evidence="2" id="KW-0813">Transport</keyword>
<dbReference type="InterPro" id="IPR003439">
    <property type="entry name" value="ABC_transporter-like_ATP-bd"/>
</dbReference>
<reference evidence="6 7" key="1">
    <citation type="submission" date="2018-05" db="EMBL/GenBank/DDBJ databases">
        <title>The Hungate 1000. A catalogue of reference genomes from the rumen microbiome.</title>
        <authorList>
            <person name="Kelly W."/>
        </authorList>
    </citation>
    <scope>NUCLEOTIDE SEQUENCE [LARGE SCALE GENOMIC DNA]</scope>
    <source>
        <strain evidence="6 7">NLAE-zl-C242</strain>
    </source>
</reference>
<evidence type="ECO:0000256" key="1">
    <source>
        <dbReference type="ARBA" id="ARBA00005417"/>
    </source>
</evidence>
<dbReference type="InterPro" id="IPR003593">
    <property type="entry name" value="AAA+_ATPase"/>
</dbReference>
<accession>A0A2Y9B9M1</accession>
<keyword evidence="4 6" id="KW-0067">ATP-binding</keyword>
<dbReference type="Proteomes" id="UP000245845">
    <property type="component" value="Unassembled WGS sequence"/>
</dbReference>
<dbReference type="PROSITE" id="PS50893">
    <property type="entry name" value="ABC_TRANSPORTER_2"/>
    <property type="match status" value="1"/>
</dbReference>
<feature type="domain" description="ABC transporter" evidence="5">
    <location>
        <begin position="2"/>
        <end position="227"/>
    </location>
</feature>
<comment type="caution">
    <text evidence="6">The sequence shown here is derived from an EMBL/GenBank/DDBJ whole genome shotgun (WGS) entry which is preliminary data.</text>
</comment>
<comment type="similarity">
    <text evidence="1">Belongs to the ABC transporter superfamily.</text>
</comment>
<evidence type="ECO:0000313" key="7">
    <source>
        <dbReference type="Proteomes" id="UP000245845"/>
    </source>
</evidence>
<keyword evidence="3" id="KW-0547">Nucleotide-binding</keyword>
<name>A0A2Y9B9M1_9FIRM</name>
<protein>
    <submittedName>
        <fullName evidence="6">ABC-2 type transport system ATP-binding protein</fullName>
    </submittedName>
</protein>
<dbReference type="InterPro" id="IPR017871">
    <property type="entry name" value="ABC_transporter-like_CS"/>
</dbReference>
<organism evidence="6 7">
    <name type="scientific">Faecalicatena orotica</name>
    <dbReference type="NCBI Taxonomy" id="1544"/>
    <lineage>
        <taxon>Bacteria</taxon>
        <taxon>Bacillati</taxon>
        <taxon>Bacillota</taxon>
        <taxon>Clostridia</taxon>
        <taxon>Lachnospirales</taxon>
        <taxon>Lachnospiraceae</taxon>
        <taxon>Faecalicatena</taxon>
    </lineage>
</organism>
<gene>
    <name evidence="6" type="ORF">A8806_102220</name>
</gene>
<dbReference type="SUPFAM" id="SSF52540">
    <property type="entry name" value="P-loop containing nucleoside triphosphate hydrolases"/>
    <property type="match status" value="1"/>
</dbReference>
<evidence type="ECO:0000256" key="3">
    <source>
        <dbReference type="ARBA" id="ARBA00022741"/>
    </source>
</evidence>
<evidence type="ECO:0000256" key="2">
    <source>
        <dbReference type="ARBA" id="ARBA00022448"/>
    </source>
</evidence>
<dbReference type="GO" id="GO:0005524">
    <property type="term" value="F:ATP binding"/>
    <property type="evidence" value="ECO:0007669"/>
    <property type="project" value="UniProtKB-KW"/>
</dbReference>
<evidence type="ECO:0000259" key="5">
    <source>
        <dbReference type="PROSITE" id="PS50893"/>
    </source>
</evidence>
<dbReference type="Gene3D" id="3.40.50.300">
    <property type="entry name" value="P-loop containing nucleotide triphosphate hydrolases"/>
    <property type="match status" value="1"/>
</dbReference>